<gene>
    <name evidence="2" type="ORF">PaecuDRAFT_2649</name>
</gene>
<organism evidence="2 3">
    <name type="scientific">Paenibacillus curdlanolyticus YK9</name>
    <dbReference type="NCBI Taxonomy" id="717606"/>
    <lineage>
        <taxon>Bacteria</taxon>
        <taxon>Bacillati</taxon>
        <taxon>Bacillota</taxon>
        <taxon>Bacilli</taxon>
        <taxon>Bacillales</taxon>
        <taxon>Paenibacillaceae</taxon>
        <taxon>Paenibacillus</taxon>
    </lineage>
</organism>
<dbReference type="EMBL" id="AEDD01000006">
    <property type="protein sequence ID" value="EFM10737.1"/>
    <property type="molecule type" value="Genomic_DNA"/>
</dbReference>
<proteinExistence type="predicted"/>
<protein>
    <submittedName>
        <fullName evidence="2">Uncharacterized protein</fullName>
    </submittedName>
</protein>
<sequence>MPAWMEWLMHHWVSSLLVLGVVLAIVYVFSNRSSLFYKE</sequence>
<dbReference type="AlphaFoldDB" id="E0IAG0"/>
<keyword evidence="3" id="KW-1185">Reference proteome</keyword>
<evidence type="ECO:0000313" key="3">
    <source>
        <dbReference type="Proteomes" id="UP000005387"/>
    </source>
</evidence>
<keyword evidence="1" id="KW-0812">Transmembrane</keyword>
<reference evidence="2 3" key="1">
    <citation type="submission" date="2010-07" db="EMBL/GenBank/DDBJ databases">
        <title>The draft genome of Paenibacillus curdlanolyticus YK9.</title>
        <authorList>
            <consortium name="US DOE Joint Genome Institute (JGI-PGF)"/>
            <person name="Lucas S."/>
            <person name="Copeland A."/>
            <person name="Lapidus A."/>
            <person name="Cheng J.-F."/>
            <person name="Bruce D."/>
            <person name="Goodwin L."/>
            <person name="Pitluck S."/>
            <person name="Land M.L."/>
            <person name="Hauser L."/>
            <person name="Chang Y.-J."/>
            <person name="Jeffries C."/>
            <person name="Anderson I.J."/>
            <person name="Johnson E."/>
            <person name="Loganathan U."/>
            <person name="Mulhopadhyay B."/>
            <person name="Kyrpides N."/>
            <person name="Woyke T.J."/>
        </authorList>
    </citation>
    <scope>NUCLEOTIDE SEQUENCE [LARGE SCALE GENOMIC DNA]</scope>
    <source>
        <strain evidence="2 3">YK9</strain>
    </source>
</reference>
<keyword evidence="1" id="KW-0472">Membrane</keyword>
<keyword evidence="1" id="KW-1133">Transmembrane helix</keyword>
<name>E0IAG0_9BACL</name>
<dbReference type="Proteomes" id="UP000005387">
    <property type="component" value="Unassembled WGS sequence"/>
</dbReference>
<evidence type="ECO:0000313" key="2">
    <source>
        <dbReference type="EMBL" id="EFM10737.1"/>
    </source>
</evidence>
<accession>E0IAG0</accession>
<evidence type="ECO:0000256" key="1">
    <source>
        <dbReference type="SAM" id="Phobius"/>
    </source>
</evidence>
<feature type="transmembrane region" description="Helical" evidence="1">
    <location>
        <begin position="12"/>
        <end position="30"/>
    </location>
</feature>